<dbReference type="InterPro" id="IPR012677">
    <property type="entry name" value="Nucleotide-bd_a/b_plait_sf"/>
</dbReference>
<dbReference type="GO" id="GO:0003723">
    <property type="term" value="F:RNA binding"/>
    <property type="evidence" value="ECO:0007669"/>
    <property type="project" value="UniProtKB-UniRule"/>
</dbReference>
<feature type="compositionally biased region" description="Low complexity" evidence="3">
    <location>
        <begin position="263"/>
        <end position="275"/>
    </location>
</feature>
<feature type="region of interest" description="Disordered" evidence="3">
    <location>
        <begin position="256"/>
        <end position="304"/>
    </location>
</feature>
<dbReference type="Pfam" id="PF04059">
    <property type="entry name" value="RRM_2"/>
    <property type="match status" value="1"/>
</dbReference>
<name>A0ABD1H358_SALDI</name>
<evidence type="ECO:0000256" key="3">
    <source>
        <dbReference type="SAM" id="MobiDB-lite"/>
    </source>
</evidence>
<evidence type="ECO:0000313" key="6">
    <source>
        <dbReference type="Proteomes" id="UP001567538"/>
    </source>
</evidence>
<keyword evidence="1 2" id="KW-0694">RNA-binding</keyword>
<dbReference type="InterPro" id="IPR034458">
    <property type="entry name" value="EAR1-like_RRM3"/>
</dbReference>
<dbReference type="FunFam" id="3.30.70.330:FF:001402">
    <property type="entry name" value="Terminal EAR1-like 1"/>
    <property type="match status" value="1"/>
</dbReference>
<dbReference type="Pfam" id="PF00076">
    <property type="entry name" value="RRM_1"/>
    <property type="match status" value="1"/>
</dbReference>
<dbReference type="Gene3D" id="3.30.70.330">
    <property type="match status" value="2"/>
</dbReference>
<feature type="domain" description="RRM" evidence="4">
    <location>
        <begin position="52"/>
        <end position="130"/>
    </location>
</feature>
<feature type="region of interest" description="Disordered" evidence="3">
    <location>
        <begin position="532"/>
        <end position="570"/>
    </location>
</feature>
<protein>
    <submittedName>
        <fullName evidence="5">Protein terminal ear1-like</fullName>
    </submittedName>
</protein>
<keyword evidence="6" id="KW-1185">Reference proteome</keyword>
<gene>
    <name evidence="5" type="ORF">AAHA92_18366</name>
</gene>
<feature type="region of interest" description="Disordered" evidence="3">
    <location>
        <begin position="330"/>
        <end position="366"/>
    </location>
</feature>
<evidence type="ECO:0000259" key="4">
    <source>
        <dbReference type="PROSITE" id="PS50102"/>
    </source>
</evidence>
<reference evidence="5 6" key="1">
    <citation type="submission" date="2024-06" db="EMBL/GenBank/DDBJ databases">
        <title>A chromosome level genome sequence of Diviner's sage (Salvia divinorum).</title>
        <authorList>
            <person name="Ford S.A."/>
            <person name="Ro D.-K."/>
            <person name="Ness R.W."/>
            <person name="Phillips M.A."/>
        </authorList>
    </citation>
    <scope>NUCLEOTIDE SEQUENCE [LARGE SCALE GENOMIC DNA]</scope>
    <source>
        <strain evidence="5">SAF-2024a</strain>
        <tissue evidence="5">Leaf</tissue>
    </source>
</reference>
<feature type="domain" description="RRM" evidence="4">
    <location>
        <begin position="175"/>
        <end position="248"/>
    </location>
</feature>
<evidence type="ECO:0000313" key="5">
    <source>
        <dbReference type="EMBL" id="KAL1550400.1"/>
    </source>
</evidence>
<feature type="compositionally biased region" description="Low complexity" evidence="3">
    <location>
        <begin position="287"/>
        <end position="304"/>
    </location>
</feature>
<dbReference type="SMART" id="SM00360">
    <property type="entry name" value="RRM"/>
    <property type="match status" value="2"/>
</dbReference>
<comment type="caution">
    <text evidence="5">The sequence shown here is derived from an EMBL/GenBank/DDBJ whole genome shotgun (WGS) entry which is preliminary data.</text>
</comment>
<feature type="compositionally biased region" description="Pro residues" evidence="3">
    <location>
        <begin position="276"/>
        <end position="286"/>
    </location>
</feature>
<feature type="compositionally biased region" description="Low complexity" evidence="3">
    <location>
        <begin position="534"/>
        <end position="543"/>
    </location>
</feature>
<accession>A0ABD1H358</accession>
<dbReference type="CDD" id="cd12530">
    <property type="entry name" value="RRM3_EAR1_like"/>
    <property type="match status" value="1"/>
</dbReference>
<dbReference type="PROSITE" id="PS50102">
    <property type="entry name" value="RRM"/>
    <property type="match status" value="2"/>
</dbReference>
<evidence type="ECO:0000256" key="2">
    <source>
        <dbReference type="PROSITE-ProRule" id="PRU00176"/>
    </source>
</evidence>
<sequence length="582" mass="64270">MNEPVHHLDPAAQEFFPTAHPQLYYTYPPPPVYDTVLYPPPPPPPHSTALSRTLLLSMVPPSVSESTVRRELEVFGDVRSVQMERRREGLVTVHFYDVRASQAALAAIQDQHMQQQFRLGRHYEAVLSSVAAPMMMVAPPPLPPQTALGLISGRVVWAQFVTPVISGLPDGNNQGTLVIFNLGPGVSASSLREIFEEFGPVKELRETPHKRFQRFVEFYDVRDSARAMAALNGKQILGKNAFIEFSRPGGHCRKFWKSPPAAPSRNLNPRNSPRCLPRPPPPPPRPGWRGNPSGSDGSSSGSSLHGSLSNLCIATGFEECSNNNNRRIKRTTASRKDNGAASSSGGASKLGGKPWKGGGNRRGKEHDPRFLINEDTIVESDCRDLRTTVMIKNIPNKYSQKLLLNMLDNHCIHCNEQMTGGDDQPLSSYDFVYLPIDFINKCNVGYGFVNMTSPEATLRLYKAFHHQSWEVFNSRKICQVTYARLQGLDALREHFKNSKFPSEAEEYMPVVFSPPRDGRALTDPVPITGCTLESPAPSSAASSKGNLSEPQSDEGLNGNTIYDYGEDEGGHIGVCSYDETDV</sequence>
<dbReference type="Proteomes" id="UP001567538">
    <property type="component" value="Unassembled WGS sequence"/>
</dbReference>
<organism evidence="5 6">
    <name type="scientific">Salvia divinorum</name>
    <name type="common">Maria pastora</name>
    <name type="synonym">Diviner's sage</name>
    <dbReference type="NCBI Taxonomy" id="28513"/>
    <lineage>
        <taxon>Eukaryota</taxon>
        <taxon>Viridiplantae</taxon>
        <taxon>Streptophyta</taxon>
        <taxon>Embryophyta</taxon>
        <taxon>Tracheophyta</taxon>
        <taxon>Spermatophyta</taxon>
        <taxon>Magnoliopsida</taxon>
        <taxon>eudicotyledons</taxon>
        <taxon>Gunneridae</taxon>
        <taxon>Pentapetalae</taxon>
        <taxon>asterids</taxon>
        <taxon>lamiids</taxon>
        <taxon>Lamiales</taxon>
        <taxon>Lamiaceae</taxon>
        <taxon>Nepetoideae</taxon>
        <taxon>Mentheae</taxon>
        <taxon>Salviinae</taxon>
        <taxon>Salvia</taxon>
        <taxon>Salvia subgen. Calosphace</taxon>
    </lineage>
</organism>
<evidence type="ECO:0000256" key="1">
    <source>
        <dbReference type="ARBA" id="ARBA00022884"/>
    </source>
</evidence>
<dbReference type="AlphaFoldDB" id="A0ABD1H358"/>
<proteinExistence type="predicted"/>
<dbReference type="InterPro" id="IPR035979">
    <property type="entry name" value="RBD_domain_sf"/>
</dbReference>
<dbReference type="InterPro" id="IPR007201">
    <property type="entry name" value="Mei2-like_Rrm_C"/>
</dbReference>
<dbReference type="InterPro" id="IPR000504">
    <property type="entry name" value="RRM_dom"/>
</dbReference>
<dbReference type="SUPFAM" id="SSF54928">
    <property type="entry name" value="RNA-binding domain, RBD"/>
    <property type="match status" value="2"/>
</dbReference>
<dbReference type="EMBL" id="JBEAFC010000007">
    <property type="protein sequence ID" value="KAL1550400.1"/>
    <property type="molecule type" value="Genomic_DNA"/>
</dbReference>
<dbReference type="PANTHER" id="PTHR23189">
    <property type="entry name" value="RNA RECOGNITION MOTIF-CONTAINING"/>
    <property type="match status" value="1"/>
</dbReference>